<evidence type="ECO:0000256" key="8">
    <source>
        <dbReference type="ARBA" id="ARBA00022989"/>
    </source>
</evidence>
<proteinExistence type="inferred from homology"/>
<dbReference type="Pfam" id="PF19055">
    <property type="entry name" value="ABC2_membrane_7"/>
    <property type="match status" value="1"/>
</dbReference>
<comment type="catalytic activity">
    <reaction evidence="13">
        <text>(S)-miconazole(in) + ATP + H2O = (S)-miconazole(out) + ADP + phosphate + H(+)</text>
        <dbReference type="Rhea" id="RHEA:61932"/>
        <dbReference type="ChEBI" id="CHEBI:15377"/>
        <dbReference type="ChEBI" id="CHEBI:15378"/>
        <dbReference type="ChEBI" id="CHEBI:30616"/>
        <dbReference type="ChEBI" id="CHEBI:43474"/>
        <dbReference type="ChEBI" id="CHEBI:82897"/>
        <dbReference type="ChEBI" id="CHEBI:456216"/>
    </reaction>
    <physiologicalReaction direction="left-to-right" evidence="13">
        <dbReference type="Rhea" id="RHEA:61933"/>
    </physiologicalReaction>
</comment>
<comment type="catalytic activity">
    <reaction evidence="10">
        <text>(R)-miconazole(in) + ATP + H2O = (R)-miconazole(out) + ADP + phosphate + H(+)</text>
        <dbReference type="Rhea" id="RHEA:61928"/>
        <dbReference type="ChEBI" id="CHEBI:15377"/>
        <dbReference type="ChEBI" id="CHEBI:15378"/>
        <dbReference type="ChEBI" id="CHEBI:30616"/>
        <dbReference type="ChEBI" id="CHEBI:43474"/>
        <dbReference type="ChEBI" id="CHEBI:82894"/>
        <dbReference type="ChEBI" id="CHEBI:456216"/>
    </reaction>
    <physiologicalReaction direction="left-to-right" evidence="10">
        <dbReference type="Rhea" id="RHEA:61929"/>
    </physiologicalReaction>
</comment>
<feature type="transmembrane region" description="Helical" evidence="15">
    <location>
        <begin position="1231"/>
        <end position="1250"/>
    </location>
</feature>
<dbReference type="PROSITE" id="PS00211">
    <property type="entry name" value="ABC_TRANSPORTER_1"/>
    <property type="match status" value="1"/>
</dbReference>
<dbReference type="Pfam" id="PF06422">
    <property type="entry name" value="PDR_CDR"/>
    <property type="match status" value="1"/>
</dbReference>
<dbReference type="GO" id="GO:0140359">
    <property type="term" value="F:ABC-type transporter activity"/>
    <property type="evidence" value="ECO:0007669"/>
    <property type="project" value="InterPro"/>
</dbReference>
<dbReference type="InterPro" id="IPR017871">
    <property type="entry name" value="ABC_transporter-like_CS"/>
</dbReference>
<comment type="catalytic activity">
    <reaction evidence="12">
        <text>fluconazole(in) + ATP + H2O = fluconazole(out) + ADP + phosphate + H(+)</text>
        <dbReference type="Rhea" id="RHEA:61916"/>
        <dbReference type="ChEBI" id="CHEBI:15377"/>
        <dbReference type="ChEBI" id="CHEBI:15378"/>
        <dbReference type="ChEBI" id="CHEBI:30616"/>
        <dbReference type="ChEBI" id="CHEBI:43474"/>
        <dbReference type="ChEBI" id="CHEBI:46081"/>
        <dbReference type="ChEBI" id="CHEBI:456216"/>
    </reaction>
    <physiologicalReaction direction="left-to-right" evidence="12">
        <dbReference type="Rhea" id="RHEA:61917"/>
    </physiologicalReaction>
</comment>
<feature type="transmembrane region" description="Helical" evidence="15">
    <location>
        <begin position="1468"/>
        <end position="1487"/>
    </location>
</feature>
<dbReference type="InterPro" id="IPR034001">
    <property type="entry name" value="ABCG_PDR_1"/>
</dbReference>
<dbReference type="Gene3D" id="3.40.50.300">
    <property type="entry name" value="P-loop containing nucleotide triphosphate hydrolases"/>
    <property type="match status" value="2"/>
</dbReference>
<dbReference type="SMART" id="SM00382">
    <property type="entry name" value="AAA"/>
    <property type="match status" value="2"/>
</dbReference>
<dbReference type="InterPro" id="IPR043926">
    <property type="entry name" value="ABCG_dom"/>
</dbReference>
<feature type="transmembrane region" description="Helical" evidence="15">
    <location>
        <begin position="1199"/>
        <end position="1219"/>
    </location>
</feature>
<dbReference type="GO" id="GO:0016887">
    <property type="term" value="F:ATP hydrolysis activity"/>
    <property type="evidence" value="ECO:0007669"/>
    <property type="project" value="InterPro"/>
</dbReference>
<feature type="transmembrane region" description="Helical" evidence="15">
    <location>
        <begin position="1270"/>
        <end position="1303"/>
    </location>
</feature>
<keyword evidence="7" id="KW-0067">ATP-binding</keyword>
<dbReference type="SUPFAM" id="SSF52540">
    <property type="entry name" value="P-loop containing nucleoside triphosphate hydrolases"/>
    <property type="match status" value="2"/>
</dbReference>
<evidence type="ECO:0000256" key="1">
    <source>
        <dbReference type="ARBA" id="ARBA00004651"/>
    </source>
</evidence>
<comment type="similarity">
    <text evidence="2">Belongs to the ABC transporter superfamily. ABCG family. PDR (TC 3.A.1.205) subfamily.</text>
</comment>
<sequence>MNSDQDPHRRQSLGDSDETHRNDSSTGAEDYVSEKSRKDLMYDDAAEGISTDPTDAALMRSITRDSQLELAHLASGLPRASSQIERDNLDNNNLEHVDTITGLSYDDPTFDPDSPDFDFYKWARMYMKLLEDEGIKKRRAGFTFKNLTVTGSGSDLHLQPTVMTPFRIFTNPREVLNSGKAERHILHNFNGTVKKGELLVVLGRPGSGCSTFLKTMAGQINGLELQPGSEVTYNGIPQDIMRKEFRGETIYSGEDEHHFPHVPVGYTLEFAARARTPARRVLGMNRDEFAHRMTKVVMSIFGLSHTYNTRVGNEFIRGVSGGERKRVSICELALAGAPICCWDNSTRGLDSATALEFTQALRVAANVMGTTHAVAIYQASQDIYDLFDKAVVLYEGREIYFGPAHAARKYFEDMGYICPPRQTTGDFLTSVTNPRERVVKPGYENKVPRTAVEFERYWLESDAFKLMKAEMDEDERLHPVGHSDVLQQFRESHQEAQSKHVRPSSPYTLSILMQIKLCGGRAYKRIKCDMTATITIICAEIILSLITGSIFFRTTDDTDGFFGKSSVLYMAILLNAFLSVSEINSLYAQRPIIAKHESLAFYYPWVEAAAGIVADIPIKFAIAVCFNTIVYFLGSLRYSASAYFTFFLFSFVTMLTMSAIFRTLGAATKRIEEALALAAPMVLAIVVYTGFIVQKHYMKKYFKWLMYLNPLSYAYEAMLVNEVHNQWYPCAEGKAVPPYGKGDHWACPVRGARPGQHMISGDDWVESSFQYKWSHIWRNLGINLAFMVGMWVIYLTVSQLNAVHTSSAEFLVFRRGHVPASFIEATKRRNNGDVEGRGNEKAVTKAEDTDADEVYLKPQTDIFTWRNITLDIEIKGEPRRLLDNVCGWVKPGTLTALMGVSGAGKTTLLDALAQRTTIGVITGDMLVNGKPLDASFKRKTGYVQQQDLHLATSTVREALRFSAQLRQPRSVPQSEKYAFVEDVIKMLNMEEFAEAVIGTPGEGLNVEQRKLLTIGVELAAKPALLLFLDEPTSGLDSQSSWTIVTFLRKLAANGQAVLSTIHQPSAILFQEFDRLLFLARGGKTVYFGEIGEQSSTLLDYFERHGAPKCDPSANPAEYILNAVGAGHGHNDIDWPQVWLDSPEYQAVQAEIDRIAVDPTLNREESTNPEDMTEFAVPFTEQVYYVTKRVLQDYWRTPSYIWGKFILSWISALFIGFTFFKENASMAGMQNVLFAVFMESSTIISLIQQYFPRFVDQRDLFEVRERPCRAYSWKVFLIAHIIAEIPCQFFISVTTFVSMYYPVFGASQSSARQGLFFLYFVQFFFFSSTFAQLIIAGLPDSETASHVATSTFALTLTFTGTLQPPESLPGFWKFMWRVSPQTYAVGGFAAVGLHDRAVVCADNELAKFTPPKGLTCGKYLEKYFELGAPGHLINANATDLCEYCPINVADQFLATDKVFWSERWRNWGIGWSYIIFNIFGTVALYYLLRIYPLQKRSGKKA</sequence>
<dbReference type="InterPro" id="IPR003593">
    <property type="entry name" value="AAA+_ATPase"/>
</dbReference>
<name>A0A167WIT1_9EURO</name>
<keyword evidence="3" id="KW-0813">Transport</keyword>
<dbReference type="InterPro" id="IPR003439">
    <property type="entry name" value="ABC_transporter-like_ATP-bd"/>
</dbReference>
<evidence type="ECO:0000256" key="9">
    <source>
        <dbReference type="ARBA" id="ARBA00023136"/>
    </source>
</evidence>
<feature type="transmembrane region" description="Helical" evidence="15">
    <location>
        <begin position="608"/>
        <end position="633"/>
    </location>
</feature>
<dbReference type="CDD" id="cd03232">
    <property type="entry name" value="ABCG_PDR_domain2"/>
    <property type="match status" value="1"/>
</dbReference>
<dbReference type="InterPro" id="IPR027417">
    <property type="entry name" value="P-loop_NTPase"/>
</dbReference>
<evidence type="ECO:0000313" key="17">
    <source>
        <dbReference type="EMBL" id="KZZ88904.1"/>
    </source>
</evidence>
<evidence type="ECO:0000256" key="13">
    <source>
        <dbReference type="ARBA" id="ARBA00049037"/>
    </source>
</evidence>
<gene>
    <name evidence="17" type="ORF">AAP_04696</name>
</gene>
<feature type="domain" description="ABC transporter" evidence="16">
    <location>
        <begin position="170"/>
        <end position="420"/>
    </location>
</feature>
<evidence type="ECO:0000259" key="16">
    <source>
        <dbReference type="PROSITE" id="PS50893"/>
    </source>
</evidence>
<reference evidence="17 18" key="1">
    <citation type="journal article" date="2016" name="Genome Biol. Evol.">
        <title>Divergent and convergent evolution of fungal pathogenicity.</title>
        <authorList>
            <person name="Shang Y."/>
            <person name="Xiao G."/>
            <person name="Zheng P."/>
            <person name="Cen K."/>
            <person name="Zhan S."/>
            <person name="Wang C."/>
        </authorList>
    </citation>
    <scope>NUCLEOTIDE SEQUENCE [LARGE SCALE GENOMIC DNA]</scope>
    <source>
        <strain evidence="17 18">ARSEF 7405</strain>
    </source>
</reference>
<comment type="catalytic activity">
    <reaction evidence="11">
        <text>voriconazole(in) + ATP + H2O = voriconazole(out) + ADP + phosphate + H(+)</text>
        <dbReference type="Rhea" id="RHEA:61912"/>
        <dbReference type="ChEBI" id="CHEBI:10023"/>
        <dbReference type="ChEBI" id="CHEBI:15377"/>
        <dbReference type="ChEBI" id="CHEBI:15378"/>
        <dbReference type="ChEBI" id="CHEBI:30616"/>
        <dbReference type="ChEBI" id="CHEBI:43474"/>
        <dbReference type="ChEBI" id="CHEBI:456216"/>
    </reaction>
    <physiologicalReaction direction="left-to-right" evidence="11">
        <dbReference type="Rhea" id="RHEA:61913"/>
    </physiologicalReaction>
</comment>
<keyword evidence="9 15" id="KW-0472">Membrane</keyword>
<keyword evidence="5 15" id="KW-0812">Transmembrane</keyword>
<evidence type="ECO:0000256" key="12">
    <source>
        <dbReference type="ARBA" id="ARBA00047981"/>
    </source>
</evidence>
<evidence type="ECO:0000256" key="2">
    <source>
        <dbReference type="ARBA" id="ARBA00006012"/>
    </source>
</evidence>
<dbReference type="Pfam" id="PF01061">
    <property type="entry name" value="ABC2_membrane"/>
    <property type="match status" value="2"/>
</dbReference>
<evidence type="ECO:0000256" key="6">
    <source>
        <dbReference type="ARBA" id="ARBA00022741"/>
    </source>
</evidence>
<dbReference type="EMBL" id="AZGZ01000023">
    <property type="protein sequence ID" value="KZZ88904.1"/>
    <property type="molecule type" value="Genomic_DNA"/>
</dbReference>
<dbReference type="InterPro" id="IPR010929">
    <property type="entry name" value="PDR_CDR_ABC"/>
</dbReference>
<dbReference type="Pfam" id="PF00005">
    <property type="entry name" value="ABC_tran"/>
    <property type="match status" value="2"/>
</dbReference>
<dbReference type="FunFam" id="3.40.50.300:FF:000054">
    <property type="entry name" value="ABC multidrug transporter atrF"/>
    <property type="match status" value="1"/>
</dbReference>
<dbReference type="Pfam" id="PF14510">
    <property type="entry name" value="ABC_trans_N"/>
    <property type="match status" value="1"/>
</dbReference>
<evidence type="ECO:0000256" key="3">
    <source>
        <dbReference type="ARBA" id="ARBA00022448"/>
    </source>
</evidence>
<accession>A0A167WIT1</accession>
<evidence type="ECO:0000256" key="10">
    <source>
        <dbReference type="ARBA" id="ARBA00047646"/>
    </source>
</evidence>
<dbReference type="CDD" id="cd03233">
    <property type="entry name" value="ABCG_PDR_domain1"/>
    <property type="match status" value="1"/>
</dbReference>
<dbReference type="Proteomes" id="UP000242877">
    <property type="component" value="Unassembled WGS sequence"/>
</dbReference>
<dbReference type="VEuPathDB" id="FungiDB:AAP_04696"/>
<comment type="subcellular location">
    <subcellularLocation>
        <location evidence="1">Cell membrane</location>
        <topology evidence="1">Multi-pass membrane protein</topology>
    </subcellularLocation>
</comment>
<feature type="transmembrane region" description="Helical" evidence="15">
    <location>
        <begin position="1315"/>
        <end position="1337"/>
    </location>
</feature>
<feature type="compositionally biased region" description="Basic and acidic residues" evidence="14">
    <location>
        <begin position="32"/>
        <end position="41"/>
    </location>
</feature>
<feature type="transmembrane region" description="Helical" evidence="15">
    <location>
        <begin position="674"/>
        <end position="693"/>
    </location>
</feature>
<keyword evidence="8 15" id="KW-1133">Transmembrane helix</keyword>
<comment type="caution">
    <text evidence="17">The sequence shown here is derived from an EMBL/GenBank/DDBJ whole genome shotgun (WGS) entry which is preliminary data.</text>
</comment>
<evidence type="ECO:0000256" key="15">
    <source>
        <dbReference type="SAM" id="Phobius"/>
    </source>
</evidence>
<evidence type="ECO:0000313" key="18">
    <source>
        <dbReference type="Proteomes" id="UP000242877"/>
    </source>
</evidence>
<dbReference type="InterPro" id="IPR013525">
    <property type="entry name" value="ABC2_TM"/>
</dbReference>
<keyword evidence="6" id="KW-0547">Nucleotide-binding</keyword>
<dbReference type="PROSITE" id="PS50893">
    <property type="entry name" value="ABC_TRANSPORTER_2"/>
    <property type="match status" value="2"/>
</dbReference>
<evidence type="ECO:0000256" key="14">
    <source>
        <dbReference type="SAM" id="MobiDB-lite"/>
    </source>
</evidence>
<dbReference type="OrthoDB" id="245989at2759"/>
<dbReference type="GO" id="GO:0005524">
    <property type="term" value="F:ATP binding"/>
    <property type="evidence" value="ECO:0007669"/>
    <property type="project" value="UniProtKB-KW"/>
</dbReference>
<dbReference type="InterPro" id="IPR029481">
    <property type="entry name" value="ABC_trans_N"/>
</dbReference>
<feature type="transmembrane region" description="Helical" evidence="15">
    <location>
        <begin position="780"/>
        <end position="797"/>
    </location>
</feature>
<evidence type="ECO:0000256" key="5">
    <source>
        <dbReference type="ARBA" id="ARBA00022692"/>
    </source>
</evidence>
<keyword evidence="4" id="KW-1003">Cell membrane</keyword>
<dbReference type="GO" id="GO:0005886">
    <property type="term" value="C:plasma membrane"/>
    <property type="evidence" value="ECO:0007669"/>
    <property type="project" value="UniProtKB-SubCell"/>
</dbReference>
<feature type="domain" description="ABC transporter" evidence="16">
    <location>
        <begin position="863"/>
        <end position="1106"/>
    </location>
</feature>
<organism evidence="17 18">
    <name type="scientific">Ascosphaera apis ARSEF 7405</name>
    <dbReference type="NCBI Taxonomy" id="392613"/>
    <lineage>
        <taxon>Eukaryota</taxon>
        <taxon>Fungi</taxon>
        <taxon>Dikarya</taxon>
        <taxon>Ascomycota</taxon>
        <taxon>Pezizomycotina</taxon>
        <taxon>Eurotiomycetes</taxon>
        <taxon>Eurotiomycetidae</taxon>
        <taxon>Onygenales</taxon>
        <taxon>Ascosphaeraceae</taxon>
        <taxon>Ascosphaera</taxon>
    </lineage>
</organism>
<dbReference type="PANTHER" id="PTHR19241">
    <property type="entry name" value="ATP-BINDING CASSETTE TRANSPORTER"/>
    <property type="match status" value="1"/>
</dbReference>
<feature type="transmembrane region" description="Helical" evidence="15">
    <location>
        <begin position="567"/>
        <end position="588"/>
    </location>
</feature>
<evidence type="ECO:0000256" key="4">
    <source>
        <dbReference type="ARBA" id="ARBA00022475"/>
    </source>
</evidence>
<feature type="region of interest" description="Disordered" evidence="14">
    <location>
        <begin position="1"/>
        <end position="52"/>
    </location>
</feature>
<keyword evidence="18" id="KW-1185">Reference proteome</keyword>
<feature type="transmembrane region" description="Helical" evidence="15">
    <location>
        <begin position="640"/>
        <end position="662"/>
    </location>
</feature>
<dbReference type="InterPro" id="IPR034003">
    <property type="entry name" value="ABCG_PDR_2"/>
</dbReference>
<protein>
    <submittedName>
        <fullName evidence="17">ABC transporter</fullName>
    </submittedName>
</protein>
<evidence type="ECO:0000256" key="7">
    <source>
        <dbReference type="ARBA" id="ARBA00022840"/>
    </source>
</evidence>
<feature type="transmembrane region" description="Helical" evidence="15">
    <location>
        <begin position="534"/>
        <end position="555"/>
    </location>
</feature>
<evidence type="ECO:0000256" key="11">
    <source>
        <dbReference type="ARBA" id="ARBA00047823"/>
    </source>
</evidence>